<dbReference type="Proteomes" id="UP000800200">
    <property type="component" value="Unassembled WGS sequence"/>
</dbReference>
<sequence>MKNGLLDVQGYRLDSINQVSILRNESEDQSVSWASIVKLTLSLGQPYPNALEDGRTPTRVEVLSRTLTTNIYNKQYLALSLSGCLFIDYILSLQIRHKLMPWSSADEFQPHHTPLQNQSTLNGIHYSHLSLSGRPIVSLCIRNDSPIRLAQLQHEFDQSGGKKRRLFKIENSYLSTRRRSLNEDDEAWILHGVSVPFVLRRLLNENYKFIGEAYAYDVMHGEVLGMDLPRRQIVLECGQGERQAGRKQFTHRRFECGYDLKPCHTQSQCSQGACFSTPKSSFSRSAIGTRA</sequence>
<dbReference type="OrthoDB" id="4476201at2759"/>
<gene>
    <name evidence="1" type="ORF">K469DRAFT_226134</name>
</gene>
<accession>A0A6A6DUZ3</accession>
<name>A0A6A6DUZ3_9PEZI</name>
<protein>
    <submittedName>
        <fullName evidence="1">Uncharacterized protein</fullName>
    </submittedName>
</protein>
<evidence type="ECO:0000313" key="2">
    <source>
        <dbReference type="Proteomes" id="UP000800200"/>
    </source>
</evidence>
<dbReference type="EMBL" id="ML994647">
    <property type="protein sequence ID" value="KAF2182585.1"/>
    <property type="molecule type" value="Genomic_DNA"/>
</dbReference>
<dbReference type="AlphaFoldDB" id="A0A6A6DUZ3"/>
<keyword evidence="2" id="KW-1185">Reference proteome</keyword>
<organism evidence="1 2">
    <name type="scientific">Zopfia rhizophila CBS 207.26</name>
    <dbReference type="NCBI Taxonomy" id="1314779"/>
    <lineage>
        <taxon>Eukaryota</taxon>
        <taxon>Fungi</taxon>
        <taxon>Dikarya</taxon>
        <taxon>Ascomycota</taxon>
        <taxon>Pezizomycotina</taxon>
        <taxon>Dothideomycetes</taxon>
        <taxon>Dothideomycetes incertae sedis</taxon>
        <taxon>Zopfiaceae</taxon>
        <taxon>Zopfia</taxon>
    </lineage>
</organism>
<dbReference type="Pfam" id="PF26639">
    <property type="entry name" value="Het-6_barrel"/>
    <property type="match status" value="1"/>
</dbReference>
<proteinExistence type="predicted"/>
<evidence type="ECO:0000313" key="1">
    <source>
        <dbReference type="EMBL" id="KAF2182585.1"/>
    </source>
</evidence>
<reference evidence="1" key="1">
    <citation type="journal article" date="2020" name="Stud. Mycol.">
        <title>101 Dothideomycetes genomes: a test case for predicting lifestyles and emergence of pathogens.</title>
        <authorList>
            <person name="Haridas S."/>
            <person name="Albert R."/>
            <person name="Binder M."/>
            <person name="Bloem J."/>
            <person name="Labutti K."/>
            <person name="Salamov A."/>
            <person name="Andreopoulos B."/>
            <person name="Baker S."/>
            <person name="Barry K."/>
            <person name="Bills G."/>
            <person name="Bluhm B."/>
            <person name="Cannon C."/>
            <person name="Castanera R."/>
            <person name="Culley D."/>
            <person name="Daum C."/>
            <person name="Ezra D."/>
            <person name="Gonzalez J."/>
            <person name="Henrissat B."/>
            <person name="Kuo A."/>
            <person name="Liang C."/>
            <person name="Lipzen A."/>
            <person name="Lutzoni F."/>
            <person name="Magnuson J."/>
            <person name="Mondo S."/>
            <person name="Nolan M."/>
            <person name="Ohm R."/>
            <person name="Pangilinan J."/>
            <person name="Park H.-J."/>
            <person name="Ramirez L."/>
            <person name="Alfaro M."/>
            <person name="Sun H."/>
            <person name="Tritt A."/>
            <person name="Yoshinaga Y."/>
            <person name="Zwiers L.-H."/>
            <person name="Turgeon B."/>
            <person name="Goodwin S."/>
            <person name="Spatafora J."/>
            <person name="Crous P."/>
            <person name="Grigoriev I."/>
        </authorList>
    </citation>
    <scope>NUCLEOTIDE SEQUENCE</scope>
    <source>
        <strain evidence="1">CBS 207.26</strain>
    </source>
</reference>